<protein>
    <submittedName>
        <fullName evidence="1">Uncharacterized protein</fullName>
    </submittedName>
</protein>
<comment type="caution">
    <text evidence="1">The sequence shown here is derived from an EMBL/GenBank/DDBJ whole genome shotgun (WGS) entry which is preliminary data.</text>
</comment>
<accession>A0A814QVI8</accession>
<gene>
    <name evidence="1" type="ORF">JYZ213_LOCUS22703</name>
</gene>
<dbReference type="EMBL" id="CAJNOG010000261">
    <property type="protein sequence ID" value="CAF1125190.1"/>
    <property type="molecule type" value="Genomic_DNA"/>
</dbReference>
<evidence type="ECO:0000313" key="2">
    <source>
        <dbReference type="Proteomes" id="UP000663845"/>
    </source>
</evidence>
<organism evidence="1 2">
    <name type="scientific">Adineta steineri</name>
    <dbReference type="NCBI Taxonomy" id="433720"/>
    <lineage>
        <taxon>Eukaryota</taxon>
        <taxon>Metazoa</taxon>
        <taxon>Spiralia</taxon>
        <taxon>Gnathifera</taxon>
        <taxon>Rotifera</taxon>
        <taxon>Eurotatoria</taxon>
        <taxon>Bdelloidea</taxon>
        <taxon>Adinetida</taxon>
        <taxon>Adinetidae</taxon>
        <taxon>Adineta</taxon>
    </lineage>
</organism>
<sequence length="124" mass="14583">MVHCFVLKYCIYQKTIIFFFCTDSGITASLVPTLNLTHLFQTLCYEKYQYCIRNLHDDGFAIGPMKLMYYFMTRWYTLRNCPPDIDYQPGKYLKKHLSRFMNVTVDKDMTGAADAIQHGPNKCH</sequence>
<evidence type="ECO:0000313" key="1">
    <source>
        <dbReference type="EMBL" id="CAF1125190.1"/>
    </source>
</evidence>
<name>A0A814QVI8_9BILA</name>
<dbReference type="AlphaFoldDB" id="A0A814QVI8"/>
<proteinExistence type="predicted"/>
<reference evidence="1" key="1">
    <citation type="submission" date="2021-02" db="EMBL/GenBank/DDBJ databases">
        <authorList>
            <person name="Nowell W R."/>
        </authorList>
    </citation>
    <scope>NUCLEOTIDE SEQUENCE</scope>
</reference>
<dbReference type="Proteomes" id="UP000663845">
    <property type="component" value="Unassembled WGS sequence"/>
</dbReference>